<dbReference type="RefSeq" id="WP_006778752.1">
    <property type="nucleotide sequence ID" value="NZ_CP040506.1"/>
</dbReference>
<proteinExistence type="predicted"/>
<accession>G5IBI8</accession>
<feature type="compositionally biased region" description="Acidic residues" evidence="2">
    <location>
        <begin position="168"/>
        <end position="187"/>
    </location>
</feature>
<organism evidence="4 5">
    <name type="scientific">Hungatella hathewayi WAL-18680</name>
    <dbReference type="NCBI Taxonomy" id="742737"/>
    <lineage>
        <taxon>Bacteria</taxon>
        <taxon>Bacillati</taxon>
        <taxon>Bacillota</taxon>
        <taxon>Clostridia</taxon>
        <taxon>Lachnospirales</taxon>
        <taxon>Lachnospiraceae</taxon>
        <taxon>Hungatella</taxon>
    </lineage>
</organism>
<evidence type="ECO:0000313" key="5">
    <source>
        <dbReference type="Proteomes" id="UP000005384"/>
    </source>
</evidence>
<evidence type="ECO:0000313" key="4">
    <source>
        <dbReference type="EMBL" id="EHI61151.1"/>
    </source>
</evidence>
<dbReference type="OrthoDB" id="1901591at2"/>
<dbReference type="InterPro" id="IPR018337">
    <property type="entry name" value="Cell_wall/Cho-bd_repeat"/>
</dbReference>
<keyword evidence="1" id="KW-0677">Repeat</keyword>
<protein>
    <recommendedName>
        <fullName evidence="6">Cell wall-binding repeat protein</fullName>
    </recommendedName>
</protein>
<feature type="region of interest" description="Disordered" evidence="2">
    <location>
        <begin position="149"/>
        <end position="187"/>
    </location>
</feature>
<dbReference type="Gene3D" id="2.10.270.10">
    <property type="entry name" value="Cholin Binding"/>
    <property type="match status" value="1"/>
</dbReference>
<dbReference type="Pfam" id="PF19127">
    <property type="entry name" value="Choline_bind_3"/>
    <property type="match status" value="1"/>
</dbReference>
<comment type="caution">
    <text evidence="4">The sequence shown here is derived from an EMBL/GenBank/DDBJ whole genome shotgun (WGS) entry which is preliminary data.</text>
</comment>
<evidence type="ECO:0000256" key="3">
    <source>
        <dbReference type="SAM" id="SignalP"/>
    </source>
</evidence>
<dbReference type="AlphaFoldDB" id="G5IBI8"/>
<feature type="chain" id="PRO_5003478629" description="Cell wall-binding repeat protein" evidence="3">
    <location>
        <begin position="24"/>
        <end position="187"/>
    </location>
</feature>
<feature type="signal peptide" evidence="3">
    <location>
        <begin position="1"/>
        <end position="23"/>
    </location>
</feature>
<evidence type="ECO:0008006" key="6">
    <source>
        <dbReference type="Google" id="ProtNLM"/>
    </source>
</evidence>
<keyword evidence="5" id="KW-1185">Reference proteome</keyword>
<dbReference type="Proteomes" id="UP000005384">
    <property type="component" value="Unassembled WGS sequence"/>
</dbReference>
<evidence type="ECO:0000256" key="2">
    <source>
        <dbReference type="SAM" id="MobiDB-lite"/>
    </source>
</evidence>
<evidence type="ECO:0000256" key="1">
    <source>
        <dbReference type="ARBA" id="ARBA00022737"/>
    </source>
</evidence>
<dbReference type="EMBL" id="ADLN01000006">
    <property type="protein sequence ID" value="EHI61151.1"/>
    <property type="molecule type" value="Genomic_DNA"/>
</dbReference>
<dbReference type="HOGENOM" id="CLU_1472807_0_0_9"/>
<dbReference type="SUPFAM" id="SSF69360">
    <property type="entry name" value="Cell wall binding repeat"/>
    <property type="match status" value="1"/>
</dbReference>
<name>G5IBI8_9FIRM</name>
<reference evidence="4 5" key="1">
    <citation type="submission" date="2011-08" db="EMBL/GenBank/DDBJ databases">
        <title>The Genome Sequence of Clostridium hathewayi WAL-18680.</title>
        <authorList>
            <consortium name="The Broad Institute Genome Sequencing Platform"/>
            <person name="Earl A."/>
            <person name="Ward D."/>
            <person name="Feldgarden M."/>
            <person name="Gevers D."/>
            <person name="Finegold S.M."/>
            <person name="Summanen P.H."/>
            <person name="Molitoris D.R."/>
            <person name="Song M."/>
            <person name="Daigneault M."/>
            <person name="Allen-Vercoe E."/>
            <person name="Young S.K."/>
            <person name="Zeng Q."/>
            <person name="Gargeya S."/>
            <person name="Fitzgerald M."/>
            <person name="Haas B."/>
            <person name="Abouelleil A."/>
            <person name="Alvarado L."/>
            <person name="Arachchi H.M."/>
            <person name="Berlin A."/>
            <person name="Brown A."/>
            <person name="Chapman S.B."/>
            <person name="Chen Z."/>
            <person name="Dunbar C."/>
            <person name="Freedman E."/>
            <person name="Gearin G."/>
            <person name="Gellesch M."/>
            <person name="Goldberg J."/>
            <person name="Griggs A."/>
            <person name="Gujja S."/>
            <person name="Heiman D."/>
            <person name="Howarth C."/>
            <person name="Larson L."/>
            <person name="Lui A."/>
            <person name="MacDonald P.J.P."/>
            <person name="Montmayeur A."/>
            <person name="Murphy C."/>
            <person name="Neiman D."/>
            <person name="Pearson M."/>
            <person name="Priest M."/>
            <person name="Roberts A."/>
            <person name="Saif S."/>
            <person name="Shea T."/>
            <person name="Shenoy N."/>
            <person name="Sisk P."/>
            <person name="Stolte C."/>
            <person name="Sykes S."/>
            <person name="Wortman J."/>
            <person name="Nusbaum C."/>
            <person name="Birren B."/>
        </authorList>
    </citation>
    <scope>NUCLEOTIDE SEQUENCE [LARGE SCALE GENOMIC DNA]</scope>
    <source>
        <strain evidence="4 5">WAL-18680</strain>
    </source>
</reference>
<keyword evidence="3" id="KW-0732">Signal</keyword>
<dbReference type="PATRIC" id="fig|742737.3.peg.762"/>
<gene>
    <name evidence="4" type="ORF">HMPREF9473_00766</name>
</gene>
<sequence length="187" mass="21371">MRKLGLFITTTAMIISMSMNVFAGEWKQDATGWWFQNDDGTYPAAIMTKINNYWYYFDNTGYMKTGWLQFSDGWYSFRDDGSCANPISQTTGLPVGAPAEGWVQCGANLNSTLDGIANGNMKYHNGLCWCSPEYFQNLKDLVDADVPPVRENPHTLQPGIKYDLSNDSSDEDDYEYYDDDYYDDDYE</sequence>